<dbReference type="UniPathway" id="UPA00143"/>
<dbReference type="SMART" id="SM00504">
    <property type="entry name" value="Ubox"/>
    <property type="match status" value="1"/>
</dbReference>
<evidence type="ECO:0000256" key="3">
    <source>
        <dbReference type="ARBA" id="ARBA00022679"/>
    </source>
</evidence>
<dbReference type="GO" id="GO:0061630">
    <property type="term" value="F:ubiquitin protein ligase activity"/>
    <property type="evidence" value="ECO:0007669"/>
    <property type="project" value="UniProtKB-UniRule"/>
</dbReference>
<evidence type="ECO:0000313" key="8">
    <source>
        <dbReference type="RefSeq" id="XP_016472950.1"/>
    </source>
</evidence>
<keyword evidence="4 5" id="KW-0833">Ubl conjugation pathway</keyword>
<dbReference type="FunFam" id="3.30.40.10:FF:000442">
    <property type="entry name" value="RING-type E3 ubiquitin transferase"/>
    <property type="match status" value="1"/>
</dbReference>
<dbReference type="SMR" id="A0A1S4A8I8"/>
<reference evidence="7" key="1">
    <citation type="journal article" date="2014" name="Nat. Commun.">
        <title>The tobacco genome sequence and its comparison with those of tomato and potato.</title>
        <authorList>
            <person name="Sierro N."/>
            <person name="Battey J.N."/>
            <person name="Ouadi S."/>
            <person name="Bakaher N."/>
            <person name="Bovet L."/>
            <person name="Willig A."/>
            <person name="Goepfert S."/>
            <person name="Peitsch M.C."/>
            <person name="Ivanov N.V."/>
        </authorList>
    </citation>
    <scope>NUCLEOTIDE SEQUENCE [LARGE SCALE GENOMIC DNA]</scope>
</reference>
<evidence type="ECO:0000259" key="6">
    <source>
        <dbReference type="PROSITE" id="PS51698"/>
    </source>
</evidence>
<dbReference type="PANTHER" id="PTHR22849">
    <property type="entry name" value="WDSAM1 PROTEIN"/>
    <property type="match status" value="1"/>
</dbReference>
<gene>
    <name evidence="8" type="primary">LOC107794904</name>
</gene>
<dbReference type="InterPro" id="IPR011989">
    <property type="entry name" value="ARM-like"/>
</dbReference>
<name>A0A1S4A8I8_TOBAC</name>
<dbReference type="Pfam" id="PF25598">
    <property type="entry name" value="ARM_PUB"/>
    <property type="match status" value="1"/>
</dbReference>
<evidence type="ECO:0000313" key="7">
    <source>
        <dbReference type="Proteomes" id="UP000790787"/>
    </source>
</evidence>
<comment type="catalytic activity">
    <reaction evidence="1 5">
        <text>S-ubiquitinyl-[E2 ubiquitin-conjugating enzyme]-L-cysteine + [acceptor protein]-L-lysine = [E2 ubiquitin-conjugating enzyme]-L-cysteine + N(6)-ubiquitinyl-[acceptor protein]-L-lysine.</text>
        <dbReference type="EC" id="2.3.2.27"/>
    </reaction>
</comment>
<dbReference type="SUPFAM" id="SSF57850">
    <property type="entry name" value="RING/U-box"/>
    <property type="match status" value="1"/>
</dbReference>
<proteinExistence type="predicted"/>
<dbReference type="InterPro" id="IPR013083">
    <property type="entry name" value="Znf_RING/FYVE/PHD"/>
</dbReference>
<dbReference type="CDD" id="cd16664">
    <property type="entry name" value="RING-Ubox_PUB"/>
    <property type="match status" value="1"/>
</dbReference>
<dbReference type="KEGG" id="nta:107794904"/>
<dbReference type="PaxDb" id="4097-A0A1S4A8I8"/>
<dbReference type="Gene3D" id="3.30.40.10">
    <property type="entry name" value="Zinc/RING finger domain, C3HC4 (zinc finger)"/>
    <property type="match status" value="1"/>
</dbReference>
<keyword evidence="7" id="KW-1185">Reference proteome</keyword>
<comment type="function">
    <text evidence="5">Functions as an E3 ubiquitin ligase.</text>
</comment>
<sequence length="450" mass="50854">MMSTWRKRRAAKRSNSKKELIEEKTMELLMIPSHFKCPISLDLMKDPVTLSTGITYDRESIETWIEGGNQTCPITKQVLKYLEPIPNHTMRKMIQQWCVENKDHGIERIPTPRIPVTSSEATEILREIESCCSFEQHDSKYSCRELVLKVKIMIKESARNRRCFVTNGAGKILSSTLLGFSEKLSVHDVETMDEILSALTILLPLDGESKSILGSKSSLNCLVWFLKCGSLSSRRNSVLLLKEIMRIDEKWRVEELLKNDGVLEALVKLVKEPICPTTTKASLLTIYHMVNSSHSINEKAKAKFADLGLVELLVETLVDCEKSICEKALGILVGICSSEEGKRRVYGYALTIPILIKKLLRVSDLATEFSVSILWKLIGKNEKRENIGGNIVLIEALQVGAFQKLLLLIQVGCSERTKEKASELLKLLNLHRGRIDCIDSLDLNNLKRPF</sequence>
<dbReference type="RefSeq" id="XP_016472950.1">
    <property type="nucleotide sequence ID" value="XM_016617464.2"/>
</dbReference>
<dbReference type="SUPFAM" id="SSF48371">
    <property type="entry name" value="ARM repeat"/>
    <property type="match status" value="1"/>
</dbReference>
<evidence type="ECO:0000256" key="1">
    <source>
        <dbReference type="ARBA" id="ARBA00000900"/>
    </source>
</evidence>
<organism evidence="7 8">
    <name type="scientific">Nicotiana tabacum</name>
    <name type="common">Common tobacco</name>
    <dbReference type="NCBI Taxonomy" id="4097"/>
    <lineage>
        <taxon>Eukaryota</taxon>
        <taxon>Viridiplantae</taxon>
        <taxon>Streptophyta</taxon>
        <taxon>Embryophyta</taxon>
        <taxon>Tracheophyta</taxon>
        <taxon>Spermatophyta</taxon>
        <taxon>Magnoliopsida</taxon>
        <taxon>eudicotyledons</taxon>
        <taxon>Gunneridae</taxon>
        <taxon>Pentapetalae</taxon>
        <taxon>asterids</taxon>
        <taxon>lamiids</taxon>
        <taxon>Solanales</taxon>
        <taxon>Solanaceae</taxon>
        <taxon>Nicotianoideae</taxon>
        <taxon>Nicotianeae</taxon>
        <taxon>Nicotiana</taxon>
    </lineage>
</organism>
<dbReference type="EC" id="2.3.2.27" evidence="5"/>
<dbReference type="AlphaFoldDB" id="A0A1S4A8I8"/>
<evidence type="ECO:0000256" key="2">
    <source>
        <dbReference type="ARBA" id="ARBA00004906"/>
    </source>
</evidence>
<evidence type="ECO:0000256" key="4">
    <source>
        <dbReference type="ARBA" id="ARBA00022786"/>
    </source>
</evidence>
<dbReference type="GO" id="GO:0016567">
    <property type="term" value="P:protein ubiquitination"/>
    <property type="evidence" value="ECO:0007669"/>
    <property type="project" value="UniProtKB-UniRule"/>
</dbReference>
<dbReference type="InterPro" id="IPR016024">
    <property type="entry name" value="ARM-type_fold"/>
</dbReference>
<dbReference type="GeneID" id="107794904"/>
<dbReference type="InterPro" id="IPR058678">
    <property type="entry name" value="ARM_PUB"/>
</dbReference>
<dbReference type="Pfam" id="PF04564">
    <property type="entry name" value="U-box"/>
    <property type="match status" value="1"/>
</dbReference>
<dbReference type="InterPro" id="IPR003613">
    <property type="entry name" value="Ubox_domain"/>
</dbReference>
<comment type="pathway">
    <text evidence="2 5">Protein modification; protein ubiquitination.</text>
</comment>
<protein>
    <recommendedName>
        <fullName evidence="5 6">U-box domain-containing protein</fullName>
        <ecNumber evidence="5">2.3.2.27</ecNumber>
    </recommendedName>
    <alternativeName>
        <fullName evidence="5">RING-type E3 ubiquitin transferase PUB</fullName>
    </alternativeName>
</protein>
<dbReference type="PROSITE" id="PS51698">
    <property type="entry name" value="U_BOX"/>
    <property type="match status" value="1"/>
</dbReference>
<dbReference type="Gene3D" id="1.25.10.10">
    <property type="entry name" value="Leucine-rich Repeat Variant"/>
    <property type="match status" value="1"/>
</dbReference>
<evidence type="ECO:0000256" key="5">
    <source>
        <dbReference type="RuleBase" id="RU369093"/>
    </source>
</evidence>
<feature type="domain" description="U-box" evidence="6">
    <location>
        <begin position="30"/>
        <end position="104"/>
    </location>
</feature>
<dbReference type="OMA" id="VSHDERT"/>
<dbReference type="RefSeq" id="XP_016472950.1">
    <property type="nucleotide sequence ID" value="XM_016617464.1"/>
</dbReference>
<accession>A0A1S4A8I8</accession>
<dbReference type="Proteomes" id="UP000790787">
    <property type="component" value="Chromosome 12"/>
</dbReference>
<dbReference type="InterPro" id="IPR045210">
    <property type="entry name" value="RING-Ubox_PUB"/>
</dbReference>
<dbReference type="InterPro" id="IPR045185">
    <property type="entry name" value="PUB22/23/24-like"/>
</dbReference>
<keyword evidence="3 5" id="KW-0808">Transferase</keyword>
<dbReference type="STRING" id="4097.A0A1S4A8I8"/>
<reference evidence="8" key="2">
    <citation type="submission" date="2025-08" db="UniProtKB">
        <authorList>
            <consortium name="RefSeq"/>
        </authorList>
    </citation>
    <scope>IDENTIFICATION</scope>
    <source>
        <tissue evidence="8">Leaf</tissue>
    </source>
</reference>
<dbReference type="PANTHER" id="PTHR22849:SF115">
    <property type="entry name" value="U-BOX DOMAIN-CONTAINING PROTEIN"/>
    <property type="match status" value="1"/>
</dbReference>
<dbReference type="OrthoDB" id="10064100at2759"/>